<dbReference type="Gene3D" id="3.40.50.300">
    <property type="entry name" value="P-loop containing nucleotide triphosphate hydrolases"/>
    <property type="match status" value="1"/>
</dbReference>
<dbReference type="Proteomes" id="UP000253307">
    <property type="component" value="Unassembled WGS sequence"/>
</dbReference>
<dbReference type="Pfam" id="PF00485">
    <property type="entry name" value="PRK"/>
    <property type="match status" value="1"/>
</dbReference>
<name>A0A368BUW9_9GAMM</name>
<feature type="domain" description="Phosphoribulokinase/uridine kinase" evidence="2">
    <location>
        <begin position="1"/>
        <end position="44"/>
    </location>
</feature>
<dbReference type="GO" id="GO:0005524">
    <property type="term" value="F:ATP binding"/>
    <property type="evidence" value="ECO:0007669"/>
    <property type="project" value="InterPro"/>
</dbReference>
<dbReference type="EMBL" id="QOPE01000015">
    <property type="protein sequence ID" value="RCL41129.1"/>
    <property type="molecule type" value="Genomic_DNA"/>
</dbReference>
<proteinExistence type="predicted"/>
<gene>
    <name evidence="3" type="ORF">DBW96_02530</name>
</gene>
<dbReference type="AlphaFoldDB" id="A0A368BUW9"/>
<evidence type="ECO:0000313" key="3">
    <source>
        <dbReference type="EMBL" id="RCL41129.1"/>
    </source>
</evidence>
<dbReference type="GO" id="GO:0016301">
    <property type="term" value="F:kinase activity"/>
    <property type="evidence" value="ECO:0007669"/>
    <property type="project" value="InterPro"/>
</dbReference>
<keyword evidence="1" id="KW-0812">Transmembrane</keyword>
<keyword evidence="1" id="KW-1133">Transmembrane helix</keyword>
<accession>A0A368BUW9</accession>
<feature type="non-terminal residue" evidence="3">
    <location>
        <position position="1"/>
    </location>
</feature>
<evidence type="ECO:0000256" key="1">
    <source>
        <dbReference type="SAM" id="Phobius"/>
    </source>
</evidence>
<protein>
    <recommendedName>
        <fullName evidence="2">Phosphoribulokinase/uridine kinase domain-containing protein</fullName>
    </recommendedName>
</protein>
<evidence type="ECO:0000313" key="4">
    <source>
        <dbReference type="Proteomes" id="UP000253307"/>
    </source>
</evidence>
<organism evidence="3 4">
    <name type="scientific">SAR86 cluster bacterium</name>
    <dbReference type="NCBI Taxonomy" id="2030880"/>
    <lineage>
        <taxon>Bacteria</taxon>
        <taxon>Pseudomonadati</taxon>
        <taxon>Pseudomonadota</taxon>
        <taxon>Gammaproteobacteria</taxon>
        <taxon>SAR86 cluster</taxon>
    </lineage>
</organism>
<evidence type="ECO:0000259" key="2">
    <source>
        <dbReference type="Pfam" id="PF00485"/>
    </source>
</evidence>
<reference evidence="3 4" key="1">
    <citation type="journal article" date="2018" name="Microbiome">
        <title>Fine metagenomic profile of the Mediterranean stratified and mixed water columns revealed by assembly and recruitment.</title>
        <authorList>
            <person name="Haro-Moreno J.M."/>
            <person name="Lopez-Perez M."/>
            <person name="De La Torre J.R."/>
            <person name="Picazo A."/>
            <person name="Camacho A."/>
            <person name="Rodriguez-Valera F."/>
        </authorList>
    </citation>
    <scope>NUCLEOTIDE SEQUENCE [LARGE SCALE GENOMIC DNA]</scope>
    <source>
        <strain evidence="3">MED-G82</strain>
    </source>
</reference>
<dbReference type="InterPro" id="IPR027417">
    <property type="entry name" value="P-loop_NTPase"/>
</dbReference>
<dbReference type="InterPro" id="IPR006083">
    <property type="entry name" value="PRK/URK"/>
</dbReference>
<sequence length="150" mass="17710">RDVEARGHDYKKVMDQISKRKTDKNLYIDSQAEYSDIILRAFKIQDQEDEILDIGYEMFLPNSIYIEKIINSFEKSESLQIAHEYVGTESQKITLIGKPESDFLNDLEERLIPELSELQIKKTYWPDSLFSVVLFFIIYSILFISKEELE</sequence>
<comment type="caution">
    <text evidence="3">The sequence shown here is derived from an EMBL/GenBank/DDBJ whole genome shotgun (WGS) entry which is preliminary data.</text>
</comment>
<keyword evidence="1" id="KW-0472">Membrane</keyword>
<feature type="transmembrane region" description="Helical" evidence="1">
    <location>
        <begin position="124"/>
        <end position="144"/>
    </location>
</feature>